<reference evidence="1" key="1">
    <citation type="submission" date="2014-11" db="EMBL/GenBank/DDBJ databases">
        <authorList>
            <person name="Amaro Gonzalez C."/>
        </authorList>
    </citation>
    <scope>NUCLEOTIDE SEQUENCE</scope>
</reference>
<organism evidence="1">
    <name type="scientific">Anguilla anguilla</name>
    <name type="common">European freshwater eel</name>
    <name type="synonym">Muraena anguilla</name>
    <dbReference type="NCBI Taxonomy" id="7936"/>
    <lineage>
        <taxon>Eukaryota</taxon>
        <taxon>Metazoa</taxon>
        <taxon>Chordata</taxon>
        <taxon>Craniata</taxon>
        <taxon>Vertebrata</taxon>
        <taxon>Euteleostomi</taxon>
        <taxon>Actinopterygii</taxon>
        <taxon>Neopterygii</taxon>
        <taxon>Teleostei</taxon>
        <taxon>Anguilliformes</taxon>
        <taxon>Anguillidae</taxon>
        <taxon>Anguilla</taxon>
    </lineage>
</organism>
<accession>A0A0E9VKY2</accession>
<sequence length="26" mass="3130">MCSLQDNSISQKATIVFFVWDWFCFI</sequence>
<dbReference type="EMBL" id="GBXM01030497">
    <property type="protein sequence ID" value="JAH78080.1"/>
    <property type="molecule type" value="Transcribed_RNA"/>
</dbReference>
<evidence type="ECO:0000313" key="1">
    <source>
        <dbReference type="EMBL" id="JAH78080.1"/>
    </source>
</evidence>
<protein>
    <submittedName>
        <fullName evidence="1">Uncharacterized protein</fullName>
    </submittedName>
</protein>
<reference evidence="1" key="2">
    <citation type="journal article" date="2015" name="Fish Shellfish Immunol.">
        <title>Early steps in the European eel (Anguilla anguilla)-Vibrio vulnificus interaction in the gills: Role of the RtxA13 toxin.</title>
        <authorList>
            <person name="Callol A."/>
            <person name="Pajuelo D."/>
            <person name="Ebbesson L."/>
            <person name="Teles M."/>
            <person name="MacKenzie S."/>
            <person name="Amaro C."/>
        </authorList>
    </citation>
    <scope>NUCLEOTIDE SEQUENCE</scope>
</reference>
<name>A0A0E9VKY2_ANGAN</name>
<dbReference type="AlphaFoldDB" id="A0A0E9VKY2"/>
<proteinExistence type="predicted"/>